<gene>
    <name evidence="3" type="ordered locus">LILAB_11225</name>
</gene>
<dbReference type="AlphaFoldDB" id="F8CQ33"/>
<dbReference type="eggNOG" id="ENOG5032KUN">
    <property type="taxonomic scope" value="Bacteria"/>
</dbReference>
<evidence type="ECO:0000256" key="1">
    <source>
        <dbReference type="SAM" id="MobiDB-lite"/>
    </source>
</evidence>
<sequence length="290" mass="30707">MFPIRTALCALLALGLSLGPTEAEARFGKRSRPSQSDSNDRDRDDKKEHGASAIGSDDDDDRPRRSSRRRSSSGRRYVSGDSGASFSWFSFLFVTGNHRLSVAPELRGERHAAALAFRVGAQGGSLSETDVSGSGFSGDLFLGLEGRRFGVDLRLTGLGLPTDDGTSGSDVITLTQSHLTWALISHERARLRVEAGVSTATAPDISFVGASFAASLEACIAGPLDLEARLQVTPFPYRQVDASAALAVHLGALVLRGGYRGMVLDDAGYTDGIANVDTFHGPFLGVGLSY</sequence>
<dbReference type="Proteomes" id="UP000000488">
    <property type="component" value="Chromosome"/>
</dbReference>
<proteinExistence type="predicted"/>
<reference evidence="3 4" key="1">
    <citation type="journal article" date="2011" name="J. Bacteriol.">
        <title>Genome sequence of the halotolerant marine bacterium Myxococcus fulvus HW-1.</title>
        <authorList>
            <person name="Li Z.F."/>
            <person name="Li X."/>
            <person name="Liu H."/>
            <person name="Liu X."/>
            <person name="Han K."/>
            <person name="Wu Z.H."/>
            <person name="Hu W."/>
            <person name="Li F.F."/>
            <person name="Li Y.Z."/>
        </authorList>
    </citation>
    <scope>NUCLEOTIDE SEQUENCE [LARGE SCALE GENOMIC DNA]</scope>
    <source>
        <strain evidence="4">ATCC BAA-855 / HW-1</strain>
    </source>
</reference>
<protein>
    <recommendedName>
        <fullName evidence="5">Outer membrane protein beta-barrel domain-containing protein</fullName>
    </recommendedName>
</protein>
<evidence type="ECO:0008006" key="5">
    <source>
        <dbReference type="Google" id="ProtNLM"/>
    </source>
</evidence>
<feature type="region of interest" description="Disordered" evidence="1">
    <location>
        <begin position="22"/>
        <end position="80"/>
    </location>
</feature>
<organism evidence="3 4">
    <name type="scientific">Myxococcus fulvus (strain ATCC BAA-855 / HW-1)</name>
    <dbReference type="NCBI Taxonomy" id="483219"/>
    <lineage>
        <taxon>Bacteria</taxon>
        <taxon>Pseudomonadati</taxon>
        <taxon>Myxococcota</taxon>
        <taxon>Myxococcia</taxon>
        <taxon>Myxococcales</taxon>
        <taxon>Cystobacterineae</taxon>
        <taxon>Myxococcaceae</taxon>
        <taxon>Myxococcus</taxon>
    </lineage>
</organism>
<evidence type="ECO:0000256" key="2">
    <source>
        <dbReference type="SAM" id="SignalP"/>
    </source>
</evidence>
<feature type="compositionally biased region" description="Basic and acidic residues" evidence="1">
    <location>
        <begin position="38"/>
        <end position="50"/>
    </location>
</feature>
<evidence type="ECO:0000313" key="3">
    <source>
        <dbReference type="EMBL" id="AEI64156.1"/>
    </source>
</evidence>
<dbReference type="HOGENOM" id="CLU_083591_0_0_7"/>
<feature type="chain" id="PRO_5003374830" description="Outer membrane protein beta-barrel domain-containing protein" evidence="2">
    <location>
        <begin position="26"/>
        <end position="290"/>
    </location>
</feature>
<dbReference type="EMBL" id="CP002830">
    <property type="protein sequence ID" value="AEI64156.1"/>
    <property type="molecule type" value="Genomic_DNA"/>
</dbReference>
<keyword evidence="2" id="KW-0732">Signal</keyword>
<feature type="signal peptide" evidence="2">
    <location>
        <begin position="1"/>
        <end position="25"/>
    </location>
</feature>
<dbReference type="KEGG" id="mfu:LILAB_11225"/>
<evidence type="ECO:0000313" key="4">
    <source>
        <dbReference type="Proteomes" id="UP000000488"/>
    </source>
</evidence>
<accession>F8CQ33</accession>
<name>F8CQ33_MYXFH</name>